<dbReference type="EMBL" id="CP031158">
    <property type="protein sequence ID" value="AXG97978.1"/>
    <property type="molecule type" value="Genomic_DNA"/>
</dbReference>
<dbReference type="Proteomes" id="UP000253744">
    <property type="component" value="Chromosome"/>
</dbReference>
<dbReference type="AlphaFoldDB" id="A0A345IE56"/>
<feature type="compositionally biased region" description="Gly residues" evidence="1">
    <location>
        <begin position="1"/>
        <end position="10"/>
    </location>
</feature>
<evidence type="ECO:0000313" key="3">
    <source>
        <dbReference type="EMBL" id="AXG97978.1"/>
    </source>
</evidence>
<sequence length="103" mass="10217">MSSFSGGGFFGRSHSSGHRRGGMMPGGYVRGGYARGHSHSSGLRGGMMGGLLGGSHSSGHRGRYVQGGHYRPARRGGLGCLGVFAVGAALVGSGVAGLLSLLG</sequence>
<feature type="compositionally biased region" description="Gly residues" evidence="1">
    <location>
        <begin position="23"/>
        <end position="34"/>
    </location>
</feature>
<dbReference type="STRING" id="1288484.GCA_000348665_02154"/>
<keyword evidence="2" id="KW-0472">Membrane</keyword>
<keyword evidence="2" id="KW-1133">Transmembrane helix</keyword>
<accession>A0A345IE56</accession>
<evidence type="ECO:0000256" key="1">
    <source>
        <dbReference type="SAM" id="MobiDB-lite"/>
    </source>
</evidence>
<feature type="transmembrane region" description="Helical" evidence="2">
    <location>
        <begin position="78"/>
        <end position="102"/>
    </location>
</feature>
<dbReference type="KEGG" id="dwu:DVJ83_01000"/>
<proteinExistence type="predicted"/>
<evidence type="ECO:0000313" key="4">
    <source>
        <dbReference type="Proteomes" id="UP000253744"/>
    </source>
</evidence>
<protein>
    <submittedName>
        <fullName evidence="3">Uncharacterized protein</fullName>
    </submittedName>
</protein>
<feature type="region of interest" description="Disordered" evidence="1">
    <location>
        <begin position="1"/>
        <end position="68"/>
    </location>
</feature>
<evidence type="ECO:0000256" key="2">
    <source>
        <dbReference type="SAM" id="Phobius"/>
    </source>
</evidence>
<dbReference type="GeneID" id="59163753"/>
<gene>
    <name evidence="3" type="ORF">DVJ83_01000</name>
</gene>
<feature type="compositionally biased region" description="Gly residues" evidence="1">
    <location>
        <begin position="43"/>
        <end position="53"/>
    </location>
</feature>
<organism evidence="3 4">
    <name type="scientific">Deinococcus wulumuqiensis</name>
    <dbReference type="NCBI Taxonomy" id="980427"/>
    <lineage>
        <taxon>Bacteria</taxon>
        <taxon>Thermotogati</taxon>
        <taxon>Deinococcota</taxon>
        <taxon>Deinococci</taxon>
        <taxon>Deinococcales</taxon>
        <taxon>Deinococcaceae</taxon>
        <taxon>Deinococcus</taxon>
    </lineage>
</organism>
<reference evidence="3 4" key="1">
    <citation type="submission" date="2018-07" db="EMBL/GenBank/DDBJ databases">
        <title>Complete Genome and Methylome Analysis of Deinococcus wulumuqiensis NEB 479.</title>
        <authorList>
            <person name="Fomenkov A."/>
            <person name="Luyten Y."/>
            <person name="Vincze T."/>
            <person name="Anton B.P."/>
            <person name="Clark T."/>
            <person name="Roberts R.J."/>
            <person name="Morgan R.D."/>
        </authorList>
    </citation>
    <scope>NUCLEOTIDE SEQUENCE [LARGE SCALE GENOMIC DNA]</scope>
    <source>
        <strain evidence="3 4">NEB 479</strain>
    </source>
</reference>
<name>A0A345IE56_9DEIO</name>
<dbReference type="RefSeq" id="WP_017871045.1">
    <property type="nucleotide sequence ID" value="NZ_BMLZ01000008.1"/>
</dbReference>
<keyword evidence="2" id="KW-0812">Transmembrane</keyword>